<comment type="caution">
    <text evidence="2">The sequence shown here is derived from an EMBL/GenBank/DDBJ whole genome shotgun (WGS) entry which is preliminary data.</text>
</comment>
<proteinExistence type="predicted"/>
<dbReference type="PANTHER" id="PTHR47691">
    <property type="entry name" value="REGULATOR-RELATED"/>
    <property type="match status" value="1"/>
</dbReference>
<gene>
    <name evidence="2" type="ORF">PV399_34275</name>
    <name evidence="3" type="ORF">PV666_28810</name>
</gene>
<dbReference type="Proteomes" id="UP001272987">
    <property type="component" value="Unassembled WGS sequence"/>
</dbReference>
<dbReference type="InterPro" id="IPR027417">
    <property type="entry name" value="P-loop_NTPase"/>
</dbReference>
<dbReference type="PROSITE" id="PS00622">
    <property type="entry name" value="HTH_LUXR_1"/>
    <property type="match status" value="1"/>
</dbReference>
<dbReference type="RefSeq" id="WP_010361017.1">
    <property type="nucleotide sequence ID" value="NZ_BCML01000001.1"/>
</dbReference>
<dbReference type="SUPFAM" id="SSF46894">
    <property type="entry name" value="C-terminal effector domain of the bipartite response regulators"/>
    <property type="match status" value="1"/>
</dbReference>
<dbReference type="GO" id="GO:0003677">
    <property type="term" value="F:DNA binding"/>
    <property type="evidence" value="ECO:0007669"/>
    <property type="project" value="InterPro"/>
</dbReference>
<dbReference type="InterPro" id="IPR016032">
    <property type="entry name" value="Sig_transdc_resp-reg_C-effctor"/>
</dbReference>
<evidence type="ECO:0000313" key="2">
    <source>
        <dbReference type="EMBL" id="MDX2964753.1"/>
    </source>
</evidence>
<dbReference type="InterPro" id="IPR000792">
    <property type="entry name" value="Tscrpt_reg_LuxR_C"/>
</dbReference>
<dbReference type="PROSITE" id="PS50043">
    <property type="entry name" value="HTH_LUXR_2"/>
    <property type="match status" value="1"/>
</dbReference>
<dbReference type="EMBL" id="JARAWP010000018">
    <property type="protein sequence ID" value="MDX3021861.1"/>
    <property type="molecule type" value="Genomic_DNA"/>
</dbReference>
<evidence type="ECO:0000313" key="5">
    <source>
        <dbReference type="Proteomes" id="UP001282288"/>
    </source>
</evidence>
<dbReference type="EMBL" id="JARAWC010000033">
    <property type="protein sequence ID" value="MDX2964753.1"/>
    <property type="molecule type" value="Genomic_DNA"/>
</dbReference>
<dbReference type="Proteomes" id="UP001282288">
    <property type="component" value="Unassembled WGS sequence"/>
</dbReference>
<dbReference type="Pfam" id="PF00196">
    <property type="entry name" value="GerE"/>
    <property type="match status" value="1"/>
</dbReference>
<dbReference type="AlphaFoldDB" id="A0AAP6BHC1"/>
<dbReference type="PRINTS" id="PR00038">
    <property type="entry name" value="HTHLUXR"/>
</dbReference>
<dbReference type="CDD" id="cd06170">
    <property type="entry name" value="LuxR_C_like"/>
    <property type="match status" value="1"/>
</dbReference>
<dbReference type="SUPFAM" id="SSF52540">
    <property type="entry name" value="P-loop containing nucleoside triphosphate hydrolases"/>
    <property type="match status" value="1"/>
</dbReference>
<dbReference type="InterPro" id="IPR058852">
    <property type="entry name" value="HTH_77"/>
</dbReference>
<dbReference type="Gene3D" id="1.25.40.10">
    <property type="entry name" value="Tetratricopeptide repeat domain"/>
    <property type="match status" value="1"/>
</dbReference>
<dbReference type="PANTHER" id="PTHR47691:SF3">
    <property type="entry name" value="HTH-TYPE TRANSCRIPTIONAL REGULATOR RV0890C-RELATED"/>
    <property type="match status" value="1"/>
</dbReference>
<dbReference type="Pfam" id="PF25872">
    <property type="entry name" value="HTH_77"/>
    <property type="match status" value="1"/>
</dbReference>
<evidence type="ECO:0000313" key="3">
    <source>
        <dbReference type="EMBL" id="MDX3021861.1"/>
    </source>
</evidence>
<reference evidence="2 4" key="1">
    <citation type="journal article" date="2023" name="Microb. Genom.">
        <title>Mesoterricola silvestris gen. nov., sp. nov., Mesoterricola sediminis sp. nov., Geothrix oryzae sp. nov., Geothrix edaphica sp. nov., Geothrix rubra sp. nov., and Geothrix limicola sp. nov., six novel members of Acidobacteriota isolated from soils.</title>
        <authorList>
            <person name="Weisberg A.J."/>
            <person name="Pearce E."/>
            <person name="Kramer C.G."/>
            <person name="Chang J.H."/>
            <person name="Clarke C.R."/>
        </authorList>
    </citation>
    <scope>NUCLEOTIDE SEQUENCE</scope>
    <source>
        <strain evidence="3 4">NB05-1H</strain>
        <strain evidence="2">NRRL_B-16521</strain>
    </source>
</reference>
<dbReference type="GeneID" id="69813783"/>
<dbReference type="PRINTS" id="PR00364">
    <property type="entry name" value="DISEASERSIST"/>
</dbReference>
<dbReference type="Gene3D" id="3.40.50.300">
    <property type="entry name" value="P-loop containing nucleotide triphosphate hydrolases"/>
    <property type="match status" value="1"/>
</dbReference>
<dbReference type="InterPro" id="IPR036388">
    <property type="entry name" value="WH-like_DNA-bd_sf"/>
</dbReference>
<keyword evidence="4" id="KW-1185">Reference proteome</keyword>
<organism evidence="2 5">
    <name type="scientific">Streptomyces acidiscabies</name>
    <dbReference type="NCBI Taxonomy" id="42234"/>
    <lineage>
        <taxon>Bacteria</taxon>
        <taxon>Bacillati</taxon>
        <taxon>Actinomycetota</taxon>
        <taxon>Actinomycetes</taxon>
        <taxon>Kitasatosporales</taxon>
        <taxon>Streptomycetaceae</taxon>
        <taxon>Streptomyces</taxon>
    </lineage>
</organism>
<feature type="domain" description="HTH luxR-type" evidence="1">
    <location>
        <begin position="707"/>
        <end position="772"/>
    </location>
</feature>
<name>A0AAP6BHC1_9ACTN</name>
<accession>A0AAP6BHC1</accession>
<dbReference type="SMART" id="SM00421">
    <property type="entry name" value="HTH_LUXR"/>
    <property type="match status" value="1"/>
</dbReference>
<sequence>MTTVRAQVPPSAATAFVGREQALADVRRTVRSARLLTVTGAGGIGKTRLALAATAGLGGCAPDGVWLVPLAPVRSGAGVATATAVALGLPDLGLRPALDQLTGYLAGRRALLVLDNCEHLVDACAELVSALLLACPGLRILATSRRTLDVTGECVYALAPLSPAESAELLRVRAGEIGADHRVGEADGAEVARLCAGLDGLPLAIELAASRLRTLGVAEVAAGLEDRFALLSPGRPALRAAIDWSHELCTPAERALWSRLSVFAGGFTLEAVEEVCGGEGVSRWEVVDLLDQLVSQSVVLVEEGDAGPRYRMLEALRAYGQERLAGLGERGRTARRHRDFFLTLARRTAAGWFGPGQERALARLRAEHGNVLAALEGGAGAGASVNAGVGAGVDAGAGAGASAGAGADAGAGAGASASADGGQARLELAAALGFHWCCNGFVGEGRRRLDQALADAPEPTPARAAALWTAAWVAQIQGDLDTAEHRLDEADMLGELLGDPLLRAYVRGERGTLALYRGRPHDAVPLFEGAVAVQSELEGEPSALRWLFQLALAQMYLGDPASVRTARRAVATADAHGERLTRAYALWVLGYDAWLRGSAEESTAVLRTALEIHRGFHDHAGVAMALEVLAWGSAALGEHRRAALLLGALGPLARELGSTCAGHFAEPRARCEEAIVAELGPDAYAEALAEGGRYDTPRRAVALALGDAPTPPALTRKEREVAAHVARGLDSRQISLALGRSPRTVEGHLQSVLTKLGFTCPAQIAAWWTANEPVVHEGV</sequence>
<evidence type="ECO:0000259" key="1">
    <source>
        <dbReference type="PROSITE" id="PS50043"/>
    </source>
</evidence>
<evidence type="ECO:0000313" key="4">
    <source>
        <dbReference type="Proteomes" id="UP001272987"/>
    </source>
</evidence>
<dbReference type="SUPFAM" id="SSF48452">
    <property type="entry name" value="TPR-like"/>
    <property type="match status" value="2"/>
</dbReference>
<protein>
    <submittedName>
        <fullName evidence="2">LuxR C-terminal-related transcriptional regulator</fullName>
    </submittedName>
</protein>
<dbReference type="InterPro" id="IPR011990">
    <property type="entry name" value="TPR-like_helical_dom_sf"/>
</dbReference>
<dbReference type="Gene3D" id="1.10.10.10">
    <property type="entry name" value="Winged helix-like DNA-binding domain superfamily/Winged helix DNA-binding domain"/>
    <property type="match status" value="1"/>
</dbReference>
<dbReference type="GO" id="GO:0006355">
    <property type="term" value="P:regulation of DNA-templated transcription"/>
    <property type="evidence" value="ECO:0007669"/>
    <property type="project" value="InterPro"/>
</dbReference>